<dbReference type="InterPro" id="IPR057860">
    <property type="entry name" value="HEAT_RRP12_N"/>
</dbReference>
<organism evidence="5">
    <name type="scientific">Aegilops tauschii</name>
    <name type="common">Tausch's goatgrass</name>
    <name type="synonym">Aegilops squarrosa</name>
    <dbReference type="NCBI Taxonomy" id="37682"/>
    <lineage>
        <taxon>Eukaryota</taxon>
        <taxon>Viridiplantae</taxon>
        <taxon>Streptophyta</taxon>
        <taxon>Embryophyta</taxon>
        <taxon>Tracheophyta</taxon>
        <taxon>Spermatophyta</taxon>
        <taxon>Magnoliopsida</taxon>
        <taxon>Liliopsida</taxon>
        <taxon>Poales</taxon>
        <taxon>Poaceae</taxon>
        <taxon>BOP clade</taxon>
        <taxon>Pooideae</taxon>
        <taxon>Triticodae</taxon>
        <taxon>Triticeae</taxon>
        <taxon>Triticinae</taxon>
        <taxon>Aegilops</taxon>
    </lineage>
</organism>
<evidence type="ECO:0000259" key="4">
    <source>
        <dbReference type="Pfam" id="PF25772"/>
    </source>
</evidence>
<dbReference type="SUPFAM" id="SSF48371">
    <property type="entry name" value="ARM repeat"/>
    <property type="match status" value="1"/>
</dbReference>
<protein>
    <submittedName>
        <fullName evidence="5">RRP12-like protein</fullName>
    </submittedName>
</protein>
<dbReference type="InterPro" id="IPR016024">
    <property type="entry name" value="ARM-type_fold"/>
</dbReference>
<dbReference type="PANTHER" id="PTHR48445">
    <property type="entry name" value="OS02G0782100 PROTEIN"/>
    <property type="match status" value="1"/>
</dbReference>
<feature type="compositionally biased region" description="Basic residues" evidence="2">
    <location>
        <begin position="1101"/>
        <end position="1111"/>
    </location>
</feature>
<proteinExistence type="inferred from homology"/>
<name>M8AX27_AEGTA</name>
<feature type="region of interest" description="Disordered" evidence="2">
    <location>
        <begin position="1066"/>
        <end position="1111"/>
    </location>
</feature>
<dbReference type="EnsemblPlants" id="EMT09022">
    <property type="protein sequence ID" value="EMT09022"/>
    <property type="gene ID" value="F775_04147"/>
</dbReference>
<dbReference type="Gene3D" id="1.25.10.10">
    <property type="entry name" value="Leucine-rich Repeat Variant"/>
    <property type="match status" value="1"/>
</dbReference>
<evidence type="ECO:0000259" key="3">
    <source>
        <dbReference type="Pfam" id="PF08161"/>
    </source>
</evidence>
<feature type="compositionally biased region" description="Acidic residues" evidence="2">
    <location>
        <begin position="916"/>
        <end position="926"/>
    </location>
</feature>
<feature type="domain" description="RRP12 N-terminal HEAT" evidence="4">
    <location>
        <begin position="16"/>
        <end position="131"/>
    </location>
</feature>
<dbReference type="InterPro" id="IPR011989">
    <property type="entry name" value="ARM-like"/>
</dbReference>
<feature type="compositionally biased region" description="Basic and acidic residues" evidence="2">
    <location>
        <begin position="983"/>
        <end position="995"/>
    </location>
</feature>
<feature type="compositionally biased region" description="Polar residues" evidence="2">
    <location>
        <begin position="825"/>
        <end position="839"/>
    </location>
</feature>
<feature type="domain" description="RRP12 HEAT" evidence="3">
    <location>
        <begin position="197"/>
        <end position="378"/>
    </location>
</feature>
<feature type="compositionally biased region" description="Basic and acidic residues" evidence="2">
    <location>
        <begin position="877"/>
        <end position="889"/>
    </location>
</feature>
<reference evidence="5" key="1">
    <citation type="submission" date="2015-06" db="UniProtKB">
        <authorList>
            <consortium name="EnsemblPlants"/>
        </authorList>
    </citation>
    <scope>IDENTIFICATION</scope>
</reference>
<dbReference type="PANTHER" id="PTHR48445:SF1">
    <property type="entry name" value="OS02G0782100 PROTEIN"/>
    <property type="match status" value="1"/>
</dbReference>
<dbReference type="Pfam" id="PF25772">
    <property type="entry name" value="HEAT_RRP12_N"/>
    <property type="match status" value="1"/>
</dbReference>
<dbReference type="AlphaFoldDB" id="M8AX27"/>
<dbReference type="InterPro" id="IPR012978">
    <property type="entry name" value="HEAT_RRP12"/>
</dbReference>
<feature type="compositionally biased region" description="Basic and acidic residues" evidence="2">
    <location>
        <begin position="946"/>
        <end position="957"/>
    </location>
</feature>
<evidence type="ECO:0000256" key="2">
    <source>
        <dbReference type="SAM" id="MobiDB-lite"/>
    </source>
</evidence>
<evidence type="ECO:0000256" key="1">
    <source>
        <dbReference type="ARBA" id="ARBA00007690"/>
    </source>
</evidence>
<feature type="compositionally biased region" description="Polar residues" evidence="2">
    <location>
        <begin position="851"/>
        <end position="870"/>
    </location>
</feature>
<feature type="compositionally biased region" description="Basic and acidic residues" evidence="2">
    <location>
        <begin position="927"/>
        <end position="939"/>
    </location>
</feature>
<sequence length="1111" mass="124475">MADVDMEELPQTPRSVRNQSHSGLRDILLSFQRKAILVPASDGIARCFERLLLLAGGSNDANTGSEAEGPKGAKEVIHMLDALKCCLPLMASKPSNTILKYFTALLGLRQPIVTKSILENLHAVGDSPTVQLKPDMLLDLICSLGVSVSTERKSGDELASIARLLNIGTRKVYSQNKHIFVVKLPLVFTSLGDILASEFEEARFCAVETFKGLIDNCIDENMVSQGIDQIKARHQGVRSNPTVIEKICAILEGLLDVRCSDVWDKSFLVISLAFDTFGKSSSDLLPEALKNLADMQNMSDDDFSFRKQLNACLGSAISAMGPKNVLDILHIQSISVENEWILPILERHIVGASLQFFLRDILGIVRAVEKSIPKILIKQNKKALSITNKEDILVDAELSKSERRAKERYTKESAEENLKEIRAFSSKFLEILCSIFMSSSKDAIGFLQPVTYMALPSSFDQPAISEIASISDKDVVSKFFLDAIRKLLDATKAVNAQQVNDGSMQIDDNSNTNNMTRALLLEFAASLMPGLDAKSINVLFSYVKPAIKDSDSMNQKRAYKVLSMLLKDAEFIERNLDVLLELMILSLPCQFPSKRYRLECLHHLIVYILKDPSKLRKREIVSSFLTEILLALKEANKKTRNRAYDVLIAIGHACEDAENDGRKDSLHQFFDMVAGGLAGQTPHAISAAVTGLARLTYEFSDLIGVAYKLLPSTFLLMQRNNRELVKANLGFIKALVARSKADVLHEHLKGVVEGLLSWQSDKKNSLKAKVKSLVEILVKKCGLDAVKAVMPEEHMKLLTNIRKINERKMRKGNSSEDGEAMSMASGATRQSGWNHTQMFSDFGSDDEDSNGPFSKQHTVASRNGSKASTRSNRKRQDKNLQEKFIDHSTGEPLDLLDQKTMRLALKSTGKKRAAPDDDDDDEIEMDPEGRMIIREEREWRKKKPIISHEEEADDKTSVRSQSVKRRKMAAPDDDDDDEIEMDPEGRMIIREEREWRKKKPIISHEEEADDKTSVRSQSVKRRKVASTGWSYTGHEYTSKKAGGDLKKKDKMEPYAYWPLDRKLLNRRSDRKQSARKGMASVMKMAKRFEGKSASGALAAKRTQKHKHKKNK</sequence>
<comment type="similarity">
    <text evidence="1">Belongs to the RRP12 family.</text>
</comment>
<feature type="region of interest" description="Disordered" evidence="2">
    <location>
        <begin position="906"/>
        <end position="1027"/>
    </location>
</feature>
<accession>M8AX27</accession>
<feature type="region of interest" description="Disordered" evidence="2">
    <location>
        <begin position="806"/>
        <end position="891"/>
    </location>
</feature>
<feature type="compositionally biased region" description="Acidic residues" evidence="2">
    <location>
        <begin position="971"/>
        <end position="982"/>
    </location>
</feature>
<evidence type="ECO:0000313" key="5">
    <source>
        <dbReference type="EnsemblPlants" id="EMT09022"/>
    </source>
</evidence>
<feature type="compositionally biased region" description="Basic and acidic residues" evidence="2">
    <location>
        <begin position="1002"/>
        <end position="1013"/>
    </location>
</feature>
<dbReference type="Pfam" id="PF08161">
    <property type="entry name" value="RRP12_HEAT"/>
    <property type="match status" value="1"/>
</dbReference>